<organism evidence="4 5">
    <name type="scientific">Clostridium symbiosum</name>
    <name type="common">Bacteroides symbiosus</name>
    <dbReference type="NCBI Taxonomy" id="1512"/>
    <lineage>
        <taxon>Bacteria</taxon>
        <taxon>Bacillati</taxon>
        <taxon>Bacillota</taxon>
        <taxon>Clostridia</taxon>
        <taxon>Lachnospirales</taxon>
        <taxon>Lachnospiraceae</taxon>
        <taxon>Otoolea</taxon>
    </lineage>
</organism>
<dbReference type="EMBL" id="JAINVB010000001">
    <property type="protein sequence ID" value="MCK0085341.1"/>
    <property type="molecule type" value="Genomic_DNA"/>
</dbReference>
<evidence type="ECO:0000256" key="3">
    <source>
        <dbReference type="SAM" id="Phobius"/>
    </source>
</evidence>
<dbReference type="AlphaFoldDB" id="A0AAW5F2E6"/>
<sequence length="734" mass="85359">MLELLKLIAKLISDNESFISGIIGLAAIFGGTFGFLKRKAMTRQYHTSVIFQKPTMGSKLIGRKRISRIFYQKLKDRHIVWISGMGGIGKSHIAEFIAFRYFKKSALLFKWRSDYKMTLTSSPNVEIAGAVSSMEDKFRIVYGELLRISKRTLLIFDGADQFGIDDISFFDQLATNRKLFIIITTRLQGIENSSLLMPVERREGCRLFSYYYGEKCSEYIGDSLVQLSGRHSLTIKLLACYAKTNHLTPEELLAKLEADRNSPVSALDSVVKIENGGEYEKPIDCITRLLRLSFSNGIREHIIAILSLFPDMEWDSDSILSICEGVTIKDVYRLYDESWLNSHDRKIFKIHPVIGEVVRNLMPLSREERRNLTRKLIEWVKYPQESFSTKSSHYSAMYVELFLTFQRDNPIIENGLLYYYLGRLENDWGNAKEAQRFLEHAQIIAEAQEKSDEAYILQVMIMSEQSEAFWFMGEDYFDKAIEREMKAREKSSNCPDIKYYIYSTIQLALYLSETNIDKNLNTAERYISEIYSKIDTQPVAYGRISMMMYIHYGIILFKQKKYDLAKNQFAKCIQYCREYQLCNNIDYAKALSSMGRVYITLYEQSQDKQYLQAALKSVEEAIEIKKSLLNEDHPSLGVSYHVYSTTLQKAGKIRRAIKYELKALDIRLKDPDKMEYLASSYLNLGDLYWEKGGLRMKNTQQYYGEALKIYLKIGTGFESEIERCKERLERRRHL</sequence>
<keyword evidence="1" id="KW-0677">Repeat</keyword>
<dbReference type="InterPro" id="IPR011990">
    <property type="entry name" value="TPR-like_helical_dom_sf"/>
</dbReference>
<evidence type="ECO:0000256" key="2">
    <source>
        <dbReference type="ARBA" id="ARBA00022803"/>
    </source>
</evidence>
<dbReference type="SUPFAM" id="SSF48452">
    <property type="entry name" value="TPR-like"/>
    <property type="match status" value="1"/>
</dbReference>
<reference evidence="4" key="1">
    <citation type="journal article" date="2022" name="Cell Host Microbe">
        <title>Colonization of the live biotherapeutic product VE303 and modulation of the microbiota and metabolites in healthy volunteers.</title>
        <authorList>
            <person name="Dsouza M."/>
            <person name="Menon R."/>
            <person name="Crossette E."/>
            <person name="Bhattarai S.K."/>
            <person name="Schneider J."/>
            <person name="Kim Y.G."/>
            <person name="Reddy S."/>
            <person name="Caballero S."/>
            <person name="Felix C."/>
            <person name="Cornacchione L."/>
            <person name="Hendrickson J."/>
            <person name="Watson A.R."/>
            <person name="Minot S.S."/>
            <person name="Greenfield N."/>
            <person name="Schopf L."/>
            <person name="Szabady R."/>
            <person name="Patarroyo J."/>
            <person name="Smith W."/>
            <person name="Harrison P."/>
            <person name="Kuijper E.J."/>
            <person name="Kelly C.P."/>
            <person name="Olle B."/>
            <person name="Bobilev D."/>
            <person name="Silber J.L."/>
            <person name="Bucci V."/>
            <person name="Roberts B."/>
            <person name="Faith J."/>
            <person name="Norman J.M."/>
        </authorList>
    </citation>
    <scope>NUCLEOTIDE SEQUENCE</scope>
    <source>
        <strain evidence="4">VE303-04</strain>
    </source>
</reference>
<protein>
    <submittedName>
        <fullName evidence="4">Tetratricopeptide repeat protein</fullName>
    </submittedName>
</protein>
<dbReference type="Proteomes" id="UP001203136">
    <property type="component" value="Unassembled WGS sequence"/>
</dbReference>
<dbReference type="Gene3D" id="1.25.40.10">
    <property type="entry name" value="Tetratricopeptide repeat domain"/>
    <property type="match status" value="2"/>
</dbReference>
<comment type="caution">
    <text evidence="4">The sequence shown here is derived from an EMBL/GenBank/DDBJ whole genome shotgun (WGS) entry which is preliminary data.</text>
</comment>
<feature type="transmembrane region" description="Helical" evidence="3">
    <location>
        <begin position="17"/>
        <end position="36"/>
    </location>
</feature>
<evidence type="ECO:0000256" key="1">
    <source>
        <dbReference type="ARBA" id="ARBA00022737"/>
    </source>
</evidence>
<dbReference type="PANTHER" id="PTHR45641">
    <property type="entry name" value="TETRATRICOPEPTIDE REPEAT PROTEIN (AFU_ORTHOLOGUE AFUA_6G03870)"/>
    <property type="match status" value="1"/>
</dbReference>
<evidence type="ECO:0000313" key="5">
    <source>
        <dbReference type="Proteomes" id="UP001203136"/>
    </source>
</evidence>
<gene>
    <name evidence="4" type="ORF">K5I21_05555</name>
</gene>
<proteinExistence type="predicted"/>
<name>A0AAW5F2E6_CLOSY</name>
<keyword evidence="3" id="KW-0812">Transmembrane</keyword>
<dbReference type="RefSeq" id="WP_024739284.1">
    <property type="nucleotide sequence ID" value="NZ_CABHNX010000179.1"/>
</dbReference>
<keyword evidence="2" id="KW-0802">TPR repeat</keyword>
<dbReference type="SUPFAM" id="SSF52540">
    <property type="entry name" value="P-loop containing nucleoside triphosphate hydrolases"/>
    <property type="match status" value="1"/>
</dbReference>
<evidence type="ECO:0000313" key="4">
    <source>
        <dbReference type="EMBL" id="MCK0085341.1"/>
    </source>
</evidence>
<keyword evidence="3" id="KW-1133">Transmembrane helix</keyword>
<accession>A0AAW5F2E6</accession>
<dbReference type="InterPro" id="IPR027417">
    <property type="entry name" value="P-loop_NTPase"/>
</dbReference>
<keyword evidence="3" id="KW-0472">Membrane</keyword>
<dbReference type="Gene3D" id="3.40.50.300">
    <property type="entry name" value="P-loop containing nucleotide triphosphate hydrolases"/>
    <property type="match status" value="1"/>
</dbReference>
<dbReference type="PANTHER" id="PTHR45641:SF19">
    <property type="entry name" value="NEPHROCYSTIN-3"/>
    <property type="match status" value="1"/>
</dbReference>